<keyword evidence="2" id="KW-1185">Reference proteome</keyword>
<reference evidence="1" key="1">
    <citation type="submission" date="2022-03" db="EMBL/GenBank/DDBJ databases">
        <authorList>
            <person name="Martin H S."/>
        </authorList>
    </citation>
    <scope>NUCLEOTIDE SEQUENCE</scope>
</reference>
<dbReference type="EMBL" id="OW152834">
    <property type="protein sequence ID" value="CAH2055996.1"/>
    <property type="molecule type" value="Genomic_DNA"/>
</dbReference>
<evidence type="ECO:0000313" key="2">
    <source>
        <dbReference type="Proteomes" id="UP000837857"/>
    </source>
</evidence>
<sequence length="113" mass="12882">MNVIKKPLRTKEISNFPESTNEFEDVDILLAVGKNLGKIWTSGTWCMCSVRDQCTQRVRQRHARVYLSPAYQDAPRGILCCGQHAFAVVSLRRELLRIQESFVPFISLSALLN</sequence>
<gene>
    <name evidence="1" type="ORF">IPOD504_LOCUS9278</name>
</gene>
<dbReference type="Proteomes" id="UP000837857">
    <property type="component" value="Chromosome 22"/>
</dbReference>
<accession>A0ABN8IEK1</accession>
<protein>
    <submittedName>
        <fullName evidence="1">Uncharacterized protein</fullName>
    </submittedName>
</protein>
<name>A0ABN8IEK1_9NEOP</name>
<organism evidence="1 2">
    <name type="scientific">Iphiclides podalirius</name>
    <name type="common">scarce swallowtail</name>
    <dbReference type="NCBI Taxonomy" id="110791"/>
    <lineage>
        <taxon>Eukaryota</taxon>
        <taxon>Metazoa</taxon>
        <taxon>Ecdysozoa</taxon>
        <taxon>Arthropoda</taxon>
        <taxon>Hexapoda</taxon>
        <taxon>Insecta</taxon>
        <taxon>Pterygota</taxon>
        <taxon>Neoptera</taxon>
        <taxon>Endopterygota</taxon>
        <taxon>Lepidoptera</taxon>
        <taxon>Glossata</taxon>
        <taxon>Ditrysia</taxon>
        <taxon>Papilionoidea</taxon>
        <taxon>Papilionidae</taxon>
        <taxon>Papilioninae</taxon>
        <taxon>Iphiclides</taxon>
    </lineage>
</organism>
<evidence type="ECO:0000313" key="1">
    <source>
        <dbReference type="EMBL" id="CAH2055996.1"/>
    </source>
</evidence>
<proteinExistence type="predicted"/>
<feature type="non-terminal residue" evidence="1">
    <location>
        <position position="113"/>
    </location>
</feature>